<evidence type="ECO:0000256" key="8">
    <source>
        <dbReference type="ARBA" id="ARBA00023136"/>
    </source>
</evidence>
<reference evidence="11" key="1">
    <citation type="submission" date="2016-05" db="EMBL/GenBank/DDBJ databases">
        <authorList>
            <person name="Liu B."/>
            <person name="Wang J."/>
            <person name="Zhu Y."/>
            <person name="Liu G."/>
            <person name="Chen Q."/>
            <person name="Chen Z."/>
            <person name="Lan J."/>
            <person name="Che J."/>
            <person name="Ge C."/>
            <person name="Shi H."/>
            <person name="Pan Z."/>
            <person name="Liu X."/>
        </authorList>
    </citation>
    <scope>NUCLEOTIDE SEQUENCE [LARGE SCALE GENOMIC DNA]</scope>
    <source>
        <strain evidence="11">FJAT-27215</strain>
    </source>
</reference>
<dbReference type="EMBL" id="MAYT01000012">
    <property type="protein sequence ID" value="OCA88934.1"/>
    <property type="molecule type" value="Genomic_DNA"/>
</dbReference>
<keyword evidence="6 9" id="KW-0769">Symport</keyword>
<keyword evidence="8 9" id="KW-0472">Membrane</keyword>
<keyword evidence="7 9" id="KW-1133">Transmembrane helix</keyword>
<keyword evidence="4 9" id="KW-1003">Cell membrane</keyword>
<evidence type="ECO:0008006" key="12">
    <source>
        <dbReference type="Google" id="ProtNLM"/>
    </source>
</evidence>
<proteinExistence type="inferred from homology"/>
<keyword evidence="3 9" id="KW-0813">Transport</keyword>
<evidence type="ECO:0000256" key="4">
    <source>
        <dbReference type="ARBA" id="ARBA00022475"/>
    </source>
</evidence>
<feature type="transmembrane region" description="Helical" evidence="9">
    <location>
        <begin position="12"/>
        <end position="30"/>
    </location>
</feature>
<keyword evidence="11" id="KW-1185">Reference proteome</keyword>
<dbReference type="NCBIfam" id="TIGR00835">
    <property type="entry name" value="agcS"/>
    <property type="match status" value="1"/>
</dbReference>
<organism evidence="10 11">
    <name type="scientific">Pseudobacillus wudalianchiensis</name>
    <dbReference type="NCBI Taxonomy" id="1743143"/>
    <lineage>
        <taxon>Bacteria</taxon>
        <taxon>Bacillati</taxon>
        <taxon>Bacillota</taxon>
        <taxon>Bacilli</taxon>
        <taxon>Bacillales</taxon>
        <taxon>Bacillaceae</taxon>
        <taxon>Pseudobacillus</taxon>
    </lineage>
</organism>
<evidence type="ECO:0000256" key="6">
    <source>
        <dbReference type="ARBA" id="ARBA00022847"/>
    </source>
</evidence>
<keyword evidence="5 9" id="KW-0812">Transmembrane</keyword>
<comment type="subcellular location">
    <subcellularLocation>
        <location evidence="1 9">Cell membrane</location>
        <topology evidence="1 9">Multi-pass membrane protein</topology>
    </subcellularLocation>
</comment>
<feature type="transmembrane region" description="Helical" evidence="9">
    <location>
        <begin position="153"/>
        <end position="173"/>
    </location>
</feature>
<feature type="transmembrane region" description="Helical" evidence="9">
    <location>
        <begin position="399"/>
        <end position="418"/>
    </location>
</feature>
<feature type="transmembrane region" description="Helical" evidence="9">
    <location>
        <begin position="185"/>
        <end position="204"/>
    </location>
</feature>
<evidence type="ECO:0000313" key="10">
    <source>
        <dbReference type="EMBL" id="OCA88934.1"/>
    </source>
</evidence>
<feature type="transmembrane region" description="Helical" evidence="9">
    <location>
        <begin position="70"/>
        <end position="94"/>
    </location>
</feature>
<comment type="similarity">
    <text evidence="2 9">Belongs to the alanine or glycine:cation symporter (AGCS) (TC 2.A.25) family.</text>
</comment>
<feature type="transmembrane region" description="Helical" evidence="9">
    <location>
        <begin position="216"/>
        <end position="240"/>
    </location>
</feature>
<accession>A0A1B9AYM3</accession>
<dbReference type="GO" id="GO:0005886">
    <property type="term" value="C:plasma membrane"/>
    <property type="evidence" value="ECO:0007669"/>
    <property type="project" value="UniProtKB-SubCell"/>
</dbReference>
<feature type="transmembrane region" description="Helical" evidence="9">
    <location>
        <begin position="424"/>
        <end position="447"/>
    </location>
</feature>
<dbReference type="Pfam" id="PF01235">
    <property type="entry name" value="Na_Ala_symp"/>
    <property type="match status" value="1"/>
</dbReference>
<evidence type="ECO:0000256" key="1">
    <source>
        <dbReference type="ARBA" id="ARBA00004651"/>
    </source>
</evidence>
<dbReference type="PANTHER" id="PTHR30330:SF14">
    <property type="entry name" value="SODIUM_AMINO ACID (ALANINE) SYMPORTER"/>
    <property type="match status" value="1"/>
</dbReference>
<feature type="transmembrane region" description="Helical" evidence="9">
    <location>
        <begin position="357"/>
        <end position="378"/>
    </location>
</feature>
<evidence type="ECO:0000313" key="11">
    <source>
        <dbReference type="Proteomes" id="UP000092578"/>
    </source>
</evidence>
<dbReference type="Proteomes" id="UP000092578">
    <property type="component" value="Unassembled WGS sequence"/>
</dbReference>
<protein>
    <recommendedName>
        <fullName evidence="12">Amino acid carrier protein</fullName>
    </recommendedName>
</protein>
<sequence>MHEKIVETLGHFLWDSPLVFAILLTGFYYTMENRLFPFRHALHIFRELWHSITQSKVLQHGKGLLSSFEAASIAIGSTVGIGSIGGVAAAIAIGGPGAVFWMWVAALVGMMVKMAEVTLAVHYRTADKEGNVYGSPILYIEKGIGTEMNFKKWMIPAALFGIGIISTIFISIQNYVASHAISSTFGQNIFIVSFLYASSVFLVIRRGIKYLGKVSTFIVPMMSLSYISLVLVIIVTHVNMILPSIELIVKDAFFGTAAIGGFAGATVFQAITMGVTQAVYSGEFGWGTSPIIHSTAKVDHPVKQGLWGCFEVFFTTIIICTLTAIVIIISGEWMTGGSGIELALHSFESILGMSGRYMVTILLFFFAFTTSVGYYFYSEVIVRHLLRKTPALKSILLKYLKLFYAFPEFLFVVYVTAFHFPDKYIWLMSNITTAVPTIINIFVLLVLSHQFKKLLLDYKARYMKTGEVDEETPLFHDH</sequence>
<dbReference type="RefSeq" id="WP_065410248.1">
    <property type="nucleotide sequence ID" value="NZ_MAYT01000012.1"/>
</dbReference>
<evidence type="ECO:0000256" key="5">
    <source>
        <dbReference type="ARBA" id="ARBA00022692"/>
    </source>
</evidence>
<dbReference type="AlphaFoldDB" id="A0A1B9AYM3"/>
<dbReference type="InterPro" id="IPR001463">
    <property type="entry name" value="Na/Ala_symport"/>
</dbReference>
<name>A0A1B9AYM3_9BACI</name>
<gene>
    <name evidence="10" type="ORF">A8F95_05785</name>
</gene>
<comment type="caution">
    <text evidence="10">The sequence shown here is derived from an EMBL/GenBank/DDBJ whole genome shotgun (WGS) entry which is preliminary data.</text>
</comment>
<feature type="transmembrane region" description="Helical" evidence="9">
    <location>
        <begin position="306"/>
        <end position="329"/>
    </location>
</feature>
<feature type="transmembrane region" description="Helical" evidence="9">
    <location>
        <begin position="252"/>
        <end position="271"/>
    </location>
</feature>
<evidence type="ECO:0000256" key="9">
    <source>
        <dbReference type="RuleBase" id="RU363064"/>
    </source>
</evidence>
<dbReference type="PANTHER" id="PTHR30330">
    <property type="entry name" value="AGSS FAMILY TRANSPORTER, SODIUM-ALANINE"/>
    <property type="match status" value="1"/>
</dbReference>
<evidence type="ECO:0000256" key="7">
    <source>
        <dbReference type="ARBA" id="ARBA00022989"/>
    </source>
</evidence>
<evidence type="ECO:0000256" key="3">
    <source>
        <dbReference type="ARBA" id="ARBA00022448"/>
    </source>
</evidence>
<dbReference type="GO" id="GO:0005283">
    <property type="term" value="F:amino acid:sodium symporter activity"/>
    <property type="evidence" value="ECO:0007669"/>
    <property type="project" value="InterPro"/>
</dbReference>
<dbReference type="PROSITE" id="PS00873">
    <property type="entry name" value="NA_ALANINE_SYMP"/>
    <property type="match status" value="1"/>
</dbReference>
<feature type="transmembrane region" description="Helical" evidence="9">
    <location>
        <begin position="100"/>
        <end position="121"/>
    </location>
</feature>
<dbReference type="PRINTS" id="PR00175">
    <property type="entry name" value="NAALASMPORT"/>
</dbReference>
<evidence type="ECO:0000256" key="2">
    <source>
        <dbReference type="ARBA" id="ARBA00009261"/>
    </source>
</evidence>